<accession>A0A3P7IM60</accession>
<gene>
    <name evidence="1" type="ORF">SVUK_LOCUS615</name>
</gene>
<keyword evidence="2" id="KW-1185">Reference proteome</keyword>
<reference evidence="1 2" key="1">
    <citation type="submission" date="2018-11" db="EMBL/GenBank/DDBJ databases">
        <authorList>
            <consortium name="Pathogen Informatics"/>
        </authorList>
    </citation>
    <scope>NUCLEOTIDE SEQUENCE [LARGE SCALE GENOMIC DNA]</scope>
</reference>
<proteinExistence type="predicted"/>
<name>A0A3P7IM60_STRVU</name>
<protein>
    <submittedName>
        <fullName evidence="1">Uncharacterized protein</fullName>
    </submittedName>
</protein>
<sequence>MRGVIEMVREREGREREQTSRLDALAVGRLLSYIEELEHREFVLNREIDELETSNDTLRRSKDTADGTVAELKHVIARNAITIRHIGVANGARERVP</sequence>
<dbReference type="EMBL" id="UYYB01001057">
    <property type="protein sequence ID" value="VDM65617.1"/>
    <property type="molecule type" value="Genomic_DNA"/>
</dbReference>
<dbReference type="Proteomes" id="UP000270094">
    <property type="component" value="Unassembled WGS sequence"/>
</dbReference>
<evidence type="ECO:0000313" key="1">
    <source>
        <dbReference type="EMBL" id="VDM65617.1"/>
    </source>
</evidence>
<organism evidence="1 2">
    <name type="scientific">Strongylus vulgaris</name>
    <name type="common">Blood worm</name>
    <dbReference type="NCBI Taxonomy" id="40348"/>
    <lineage>
        <taxon>Eukaryota</taxon>
        <taxon>Metazoa</taxon>
        <taxon>Ecdysozoa</taxon>
        <taxon>Nematoda</taxon>
        <taxon>Chromadorea</taxon>
        <taxon>Rhabditida</taxon>
        <taxon>Rhabditina</taxon>
        <taxon>Rhabditomorpha</taxon>
        <taxon>Strongyloidea</taxon>
        <taxon>Strongylidae</taxon>
        <taxon>Strongylus</taxon>
    </lineage>
</organism>
<dbReference type="AlphaFoldDB" id="A0A3P7IM60"/>
<evidence type="ECO:0000313" key="2">
    <source>
        <dbReference type="Proteomes" id="UP000270094"/>
    </source>
</evidence>